<name>A0A645EI42_9ZZZZ</name>
<comment type="caution">
    <text evidence="1">The sequence shown here is derived from an EMBL/GenBank/DDBJ whole genome shotgun (WGS) entry which is preliminary data.</text>
</comment>
<proteinExistence type="predicted"/>
<organism evidence="1">
    <name type="scientific">bioreactor metagenome</name>
    <dbReference type="NCBI Taxonomy" id="1076179"/>
    <lineage>
        <taxon>unclassified sequences</taxon>
        <taxon>metagenomes</taxon>
        <taxon>ecological metagenomes</taxon>
    </lineage>
</organism>
<protein>
    <submittedName>
        <fullName evidence="1">Uncharacterized protein</fullName>
    </submittedName>
</protein>
<reference evidence="1" key="1">
    <citation type="submission" date="2019-08" db="EMBL/GenBank/DDBJ databases">
        <authorList>
            <person name="Kucharzyk K."/>
            <person name="Murdoch R.W."/>
            <person name="Higgins S."/>
            <person name="Loffler F."/>
        </authorList>
    </citation>
    <scope>NUCLEOTIDE SEQUENCE</scope>
</reference>
<sequence length="87" mass="9512">MGALGKPLSKACFGWDEGDDQPVTAETLSFLLSHPQGICKGMQGTAVVLLNQADVLTKQQRKDLQNLECRHTLILGSLAKNILYEKD</sequence>
<dbReference type="EMBL" id="VSSQ01047671">
    <property type="protein sequence ID" value="MPN01675.1"/>
    <property type="molecule type" value="Genomic_DNA"/>
</dbReference>
<gene>
    <name evidence="1" type="ORF">SDC9_148886</name>
</gene>
<accession>A0A645EI42</accession>
<dbReference type="AlphaFoldDB" id="A0A645EI42"/>
<evidence type="ECO:0000313" key="1">
    <source>
        <dbReference type="EMBL" id="MPN01675.1"/>
    </source>
</evidence>